<feature type="compositionally biased region" description="Basic and acidic residues" evidence="2">
    <location>
        <begin position="159"/>
        <end position="179"/>
    </location>
</feature>
<feature type="compositionally biased region" description="Low complexity" evidence="2">
    <location>
        <begin position="358"/>
        <end position="389"/>
    </location>
</feature>
<keyword evidence="4" id="KW-0456">Lyase</keyword>
<name>A0A4S8P9Z9_9ACTN</name>
<feature type="compositionally biased region" description="Low complexity" evidence="2">
    <location>
        <begin position="312"/>
        <end position="352"/>
    </location>
</feature>
<dbReference type="InterPro" id="IPR002081">
    <property type="entry name" value="Cryptochrome/DNA_photolyase_1"/>
</dbReference>
<protein>
    <submittedName>
        <fullName evidence="4">Deoxyribodipyrimidine photo-lyase</fullName>
    </submittedName>
</protein>
<dbReference type="GO" id="GO:0003904">
    <property type="term" value="F:deoxyribodipyrimidine photo-lyase activity"/>
    <property type="evidence" value="ECO:0007669"/>
    <property type="project" value="TreeGrafter"/>
</dbReference>
<dbReference type="PANTHER" id="PTHR11455:SF9">
    <property type="entry name" value="CRYPTOCHROME CIRCADIAN CLOCK 5 ISOFORM X1"/>
    <property type="match status" value="1"/>
</dbReference>
<dbReference type="OrthoDB" id="9772484at2"/>
<dbReference type="PROSITE" id="PS51645">
    <property type="entry name" value="PHR_CRY_ALPHA_BETA"/>
    <property type="match status" value="1"/>
</dbReference>
<sequence length="402" mass="42357">MTGTAVLLFTADLRVHDNPALAAVADAPVAPLYVDDPGRRTNPNRRRFTLDAVEDLRDSLRALGADLVVRRGDTVAQVMDVLAATGATGVVCADDVGRFETDLRRRLAEACRAASVSFTLTHGPSVLDPGRVLPSGGGDHYKVFTPYWRAWSQARWREEAPEPARLRTPDLPRSDRLDAEPTAADLPRGGERAALARLDEWDPDGYGTDRDDLAADRTSRLSAHLAAGCLSARSLAADPRVPEAAVRQLCWRDFHRQVLAAFPALVDTAYRRGAADEWDTAPAALEAWRLAAPGSASWTRGCAGSPPKAGCTTAPASSAPDTSPARSASTGARAPSTSRATSSTSTRRTTGATGSGRRGPAATPGRTAASTTNARPPASTPTAPTAAAGARRDRRPASSRPC</sequence>
<gene>
    <name evidence="4" type="ORF">E9998_16690</name>
</gene>
<dbReference type="PANTHER" id="PTHR11455">
    <property type="entry name" value="CRYPTOCHROME"/>
    <property type="match status" value="1"/>
</dbReference>
<dbReference type="SUPFAM" id="SSF48173">
    <property type="entry name" value="Cryptochrome/photolyase FAD-binding domain"/>
    <property type="match status" value="1"/>
</dbReference>
<keyword evidence="1" id="KW-0285">Flavoprotein</keyword>
<evidence type="ECO:0000256" key="1">
    <source>
        <dbReference type="PIRSR" id="PIRSR602081-1"/>
    </source>
</evidence>
<dbReference type="Pfam" id="PF00875">
    <property type="entry name" value="DNA_photolyase"/>
    <property type="match status" value="1"/>
</dbReference>
<evidence type="ECO:0000259" key="3">
    <source>
        <dbReference type="PROSITE" id="PS51645"/>
    </source>
</evidence>
<dbReference type="InterPro" id="IPR036134">
    <property type="entry name" value="Crypto/Photolyase_FAD-like_sf"/>
</dbReference>
<keyword evidence="1" id="KW-0274">FAD</keyword>
<feature type="binding site" evidence="1">
    <location>
        <position position="206"/>
    </location>
    <ligand>
        <name>FAD</name>
        <dbReference type="ChEBI" id="CHEBI:57692"/>
    </ligand>
</feature>
<evidence type="ECO:0000313" key="5">
    <source>
        <dbReference type="Proteomes" id="UP000305792"/>
    </source>
</evidence>
<dbReference type="AlphaFoldDB" id="A0A4S8P9Z9"/>
<comment type="cofactor">
    <cofactor evidence="1">
        <name>FAD</name>
        <dbReference type="ChEBI" id="CHEBI:57692"/>
    </cofactor>
    <text evidence="1">Binds 1 FAD per subunit.</text>
</comment>
<proteinExistence type="predicted"/>
<dbReference type="GO" id="GO:0009416">
    <property type="term" value="P:response to light stimulus"/>
    <property type="evidence" value="ECO:0007669"/>
    <property type="project" value="TreeGrafter"/>
</dbReference>
<dbReference type="Gene3D" id="3.40.50.620">
    <property type="entry name" value="HUPs"/>
    <property type="match status" value="1"/>
</dbReference>
<evidence type="ECO:0000256" key="2">
    <source>
        <dbReference type="SAM" id="MobiDB-lite"/>
    </source>
</evidence>
<dbReference type="Gene3D" id="1.25.40.80">
    <property type="match status" value="1"/>
</dbReference>
<feature type="region of interest" description="Disordered" evidence="2">
    <location>
        <begin position="296"/>
        <end position="402"/>
    </location>
</feature>
<feature type="region of interest" description="Disordered" evidence="2">
    <location>
        <begin position="159"/>
        <end position="186"/>
    </location>
</feature>
<dbReference type="GO" id="GO:0003677">
    <property type="term" value="F:DNA binding"/>
    <property type="evidence" value="ECO:0007669"/>
    <property type="project" value="TreeGrafter"/>
</dbReference>
<dbReference type="InterPro" id="IPR014729">
    <property type="entry name" value="Rossmann-like_a/b/a_fold"/>
</dbReference>
<feature type="domain" description="Photolyase/cryptochrome alpha/beta" evidence="3">
    <location>
        <begin position="3"/>
        <end position="126"/>
    </location>
</feature>
<feature type="binding site" evidence="1">
    <location>
        <begin position="218"/>
        <end position="222"/>
    </location>
    <ligand>
        <name>FAD</name>
        <dbReference type="ChEBI" id="CHEBI:57692"/>
    </ligand>
</feature>
<comment type="caution">
    <text evidence="4">The sequence shown here is derived from an EMBL/GenBank/DDBJ whole genome shotgun (WGS) entry which is preliminary data.</text>
</comment>
<dbReference type="Proteomes" id="UP000305792">
    <property type="component" value="Unassembled WGS sequence"/>
</dbReference>
<dbReference type="InterPro" id="IPR006050">
    <property type="entry name" value="DNA_photolyase_N"/>
</dbReference>
<dbReference type="EMBL" id="STGX01000012">
    <property type="protein sequence ID" value="THV27103.1"/>
    <property type="molecule type" value="Genomic_DNA"/>
</dbReference>
<organism evidence="4 5">
    <name type="scientific">Glycomyces paridis</name>
    <dbReference type="NCBI Taxonomy" id="2126555"/>
    <lineage>
        <taxon>Bacteria</taxon>
        <taxon>Bacillati</taxon>
        <taxon>Actinomycetota</taxon>
        <taxon>Actinomycetes</taxon>
        <taxon>Glycomycetales</taxon>
        <taxon>Glycomycetaceae</taxon>
        <taxon>Glycomyces</taxon>
    </lineage>
</organism>
<evidence type="ECO:0000313" key="4">
    <source>
        <dbReference type="EMBL" id="THV27103.1"/>
    </source>
</evidence>
<keyword evidence="5" id="KW-1185">Reference proteome</keyword>
<dbReference type="GO" id="GO:0071949">
    <property type="term" value="F:FAD binding"/>
    <property type="evidence" value="ECO:0007669"/>
    <property type="project" value="TreeGrafter"/>
</dbReference>
<accession>A0A4S8P9Z9</accession>
<dbReference type="SUPFAM" id="SSF52425">
    <property type="entry name" value="Cryptochrome/photolyase, N-terminal domain"/>
    <property type="match status" value="1"/>
</dbReference>
<dbReference type="InterPro" id="IPR036155">
    <property type="entry name" value="Crypto/Photolyase_N_sf"/>
</dbReference>
<reference evidence="4 5" key="1">
    <citation type="journal article" date="2018" name="Int. J. Syst. Evol. Microbiol.">
        <title>Glycomyces paridis sp. nov., isolated from the medicinal plant Paris polyphylla.</title>
        <authorList>
            <person name="Fang X.M."/>
            <person name="Bai J.L."/>
            <person name="Su J."/>
            <person name="Zhao L.L."/>
            <person name="Liu H.Y."/>
            <person name="Ma B.P."/>
            <person name="Zhang Y.Q."/>
            <person name="Yu L.Y."/>
        </authorList>
    </citation>
    <scope>NUCLEOTIDE SEQUENCE [LARGE SCALE GENOMIC DNA]</scope>
    <source>
        <strain evidence="4 5">CPCC 204357</strain>
    </source>
</reference>